<evidence type="ECO:0000259" key="1">
    <source>
        <dbReference type="Pfam" id="PF16073"/>
    </source>
</evidence>
<dbReference type="Gene3D" id="3.40.366.10">
    <property type="entry name" value="Malonyl-Coenzyme A Acyl Carrier Protein, domain 2"/>
    <property type="match status" value="1"/>
</dbReference>
<evidence type="ECO:0000313" key="2">
    <source>
        <dbReference type="EMBL" id="KAK8091034.1"/>
    </source>
</evidence>
<comment type="caution">
    <text evidence="2">The sequence shown here is derived from an EMBL/GenBank/DDBJ whole genome shotgun (WGS) entry which is preliminary data.</text>
</comment>
<protein>
    <submittedName>
        <fullName evidence="2">6-methylsalicylic acid synthase</fullName>
    </submittedName>
</protein>
<dbReference type="Pfam" id="PF16073">
    <property type="entry name" value="SAT"/>
    <property type="match status" value="1"/>
</dbReference>
<evidence type="ECO:0000313" key="3">
    <source>
        <dbReference type="Proteomes" id="UP001480595"/>
    </source>
</evidence>
<organism evidence="2 3">
    <name type="scientific">Apiospora phragmitis</name>
    <dbReference type="NCBI Taxonomy" id="2905665"/>
    <lineage>
        <taxon>Eukaryota</taxon>
        <taxon>Fungi</taxon>
        <taxon>Dikarya</taxon>
        <taxon>Ascomycota</taxon>
        <taxon>Pezizomycotina</taxon>
        <taxon>Sordariomycetes</taxon>
        <taxon>Xylariomycetidae</taxon>
        <taxon>Amphisphaeriales</taxon>
        <taxon>Apiosporaceae</taxon>
        <taxon>Apiospora</taxon>
    </lineage>
</organism>
<keyword evidence="3" id="KW-1185">Reference proteome</keyword>
<dbReference type="EMBL" id="JAQQWL010000001">
    <property type="protein sequence ID" value="KAK8091034.1"/>
    <property type="molecule type" value="Genomic_DNA"/>
</dbReference>
<dbReference type="Proteomes" id="UP001480595">
    <property type="component" value="Unassembled WGS sequence"/>
</dbReference>
<feature type="domain" description="Starter acyltransferase (SAT)" evidence="1">
    <location>
        <begin position="94"/>
        <end position="257"/>
    </location>
</feature>
<dbReference type="InterPro" id="IPR001227">
    <property type="entry name" value="Ac_transferase_dom_sf"/>
</dbReference>
<proteinExistence type="predicted"/>
<sequence length="323" mass="34911">MEPKAGGNPKVSAAFFCPQTKRADEGYLDMLYRFLKQNKYGTRLLSEVAALADDDLWNVFAWVNDNIRGMSHGPRVLTTLQDWAVNGRSGPLSTTQSNITSLPLLSVLQIGQYLRYLDVHGLSHWDFVSDIREGGGGVHGYCGGLPAAICISCARSEDELVEYMGAALRILVGIGAYTEATDENSGAENTLLAIRLKNEGQGEELTGRFPGTYISAITGPRSISIGGPAAALRAFADYVTEHEGVRVQEIHLGGSAHNPANAHLAAELCRICNDAPQGLQLLMHRNCFCLFGQTKAGRESRMGCWPTISSGPCWRRAASGYSC</sequence>
<name>A0ABR1X6Q0_9PEZI</name>
<dbReference type="GeneID" id="92085011"/>
<reference evidence="2 3" key="1">
    <citation type="submission" date="2023-01" db="EMBL/GenBank/DDBJ databases">
        <title>Analysis of 21 Apiospora genomes using comparative genomics revels a genus with tremendous synthesis potential of carbohydrate active enzymes and secondary metabolites.</title>
        <authorList>
            <person name="Sorensen T."/>
        </authorList>
    </citation>
    <scope>NUCLEOTIDE SEQUENCE [LARGE SCALE GENOMIC DNA]</scope>
    <source>
        <strain evidence="2 3">CBS 135458</strain>
    </source>
</reference>
<dbReference type="InterPro" id="IPR032088">
    <property type="entry name" value="SAT"/>
</dbReference>
<dbReference type="RefSeq" id="XP_066722580.1">
    <property type="nucleotide sequence ID" value="XM_066851948.1"/>
</dbReference>
<gene>
    <name evidence="2" type="ORF">PG994_000539</name>
</gene>
<accession>A0ABR1X6Q0</accession>